<gene>
    <name evidence="1" type="ORF">N334_05411</name>
</gene>
<proteinExistence type="predicted"/>
<keyword evidence="2" id="KW-1185">Reference proteome</keyword>
<organism evidence="1 2">
    <name type="scientific">Pelecanus crispus</name>
    <name type="common">Dalmatian pelican</name>
    <dbReference type="NCBI Taxonomy" id="36300"/>
    <lineage>
        <taxon>Eukaryota</taxon>
        <taxon>Metazoa</taxon>
        <taxon>Chordata</taxon>
        <taxon>Craniata</taxon>
        <taxon>Vertebrata</taxon>
        <taxon>Euteleostomi</taxon>
        <taxon>Archelosauria</taxon>
        <taxon>Archosauria</taxon>
        <taxon>Dinosauria</taxon>
        <taxon>Saurischia</taxon>
        <taxon>Theropoda</taxon>
        <taxon>Coelurosauria</taxon>
        <taxon>Aves</taxon>
        <taxon>Neognathae</taxon>
        <taxon>Neoaves</taxon>
        <taxon>Aequornithes</taxon>
        <taxon>Pelecaniformes</taxon>
        <taxon>Pelecanidae</taxon>
        <taxon>Pelecanus</taxon>
    </lineage>
</organism>
<name>A0A091SGY9_PELCR</name>
<sequence length="70" mass="7936">PFLSANKISLVSLKAFGFQRFMLLSSAPIVMHHHLSLALPTVPTQAIFIHFFTKELSEYIQHALGRMLLK</sequence>
<feature type="non-terminal residue" evidence="1">
    <location>
        <position position="70"/>
    </location>
</feature>
<reference evidence="1 2" key="1">
    <citation type="submission" date="2014-04" db="EMBL/GenBank/DDBJ databases">
        <title>Genome evolution of avian class.</title>
        <authorList>
            <person name="Zhang G."/>
            <person name="Li C."/>
        </authorList>
    </citation>
    <scope>NUCLEOTIDE SEQUENCE [LARGE SCALE GENOMIC DNA]</scope>
    <source>
        <strain evidence="1">BGI_N334</strain>
    </source>
</reference>
<dbReference type="AlphaFoldDB" id="A0A091SGY9"/>
<dbReference type="EMBL" id="KK471366">
    <property type="protein sequence ID" value="KFQ57638.1"/>
    <property type="molecule type" value="Genomic_DNA"/>
</dbReference>
<feature type="non-terminal residue" evidence="1">
    <location>
        <position position="1"/>
    </location>
</feature>
<protein>
    <submittedName>
        <fullName evidence="1">Uncharacterized protein</fullName>
    </submittedName>
</protein>
<evidence type="ECO:0000313" key="1">
    <source>
        <dbReference type="EMBL" id="KFQ57638.1"/>
    </source>
</evidence>
<accession>A0A091SGY9</accession>
<evidence type="ECO:0000313" key="2">
    <source>
        <dbReference type="Proteomes" id="UP000054150"/>
    </source>
</evidence>
<dbReference type="Proteomes" id="UP000054150">
    <property type="component" value="Unassembled WGS sequence"/>
</dbReference>